<evidence type="ECO:0000313" key="2">
    <source>
        <dbReference type="Proteomes" id="UP001243717"/>
    </source>
</evidence>
<dbReference type="Proteomes" id="UP001243717">
    <property type="component" value="Unassembled WGS sequence"/>
</dbReference>
<dbReference type="RefSeq" id="WP_308986905.1">
    <property type="nucleotide sequence ID" value="NZ_JARXIC010000124.1"/>
</dbReference>
<feature type="non-terminal residue" evidence="1">
    <location>
        <position position="1"/>
    </location>
</feature>
<protein>
    <submittedName>
        <fullName evidence="1">Uncharacterized protein</fullName>
    </submittedName>
</protein>
<name>A0ABU1AQF5_9BACT</name>
<feature type="non-terminal residue" evidence="1">
    <location>
        <position position="192"/>
    </location>
</feature>
<dbReference type="EMBL" id="JARXIC010000124">
    <property type="protein sequence ID" value="MDQ8196473.1"/>
    <property type="molecule type" value="Genomic_DNA"/>
</dbReference>
<keyword evidence="2" id="KW-1185">Reference proteome</keyword>
<comment type="caution">
    <text evidence="1">The sequence shown here is derived from an EMBL/GenBank/DDBJ whole genome shotgun (WGS) entry which is preliminary data.</text>
</comment>
<reference evidence="1 2" key="1">
    <citation type="submission" date="2023-04" db="EMBL/GenBank/DDBJ databases">
        <title>A novel bacteria isolated from coastal sediment.</title>
        <authorList>
            <person name="Liu X.-J."/>
            <person name="Du Z.-J."/>
        </authorList>
    </citation>
    <scope>NUCLEOTIDE SEQUENCE [LARGE SCALE GENOMIC DNA]</scope>
    <source>
        <strain evidence="1 2">SDUM461004</strain>
    </source>
</reference>
<proteinExistence type="predicted"/>
<accession>A0ABU1AQF5</accession>
<gene>
    <name evidence="1" type="ORF">QEH59_18735</name>
</gene>
<sequence>GVDDLTVESNNLTVEINRGEGNLVADFSENAYEIATGPESSLELVADGALGELTRAAGELVLNVANFFTVTGSLAFEQSIGKVVLADEEEVDVDRLLVGGSNLSAFIGLNGGSDDALGLEAVGLEFALALQSSQATPSRHWVSLQGSAGEVNFVGIDGLSIGADTLSIAINQADESGQVIDFSAAATDLTVA</sequence>
<organism evidence="1 2">
    <name type="scientific">Thalassobacterium sedimentorum</name>
    <dbReference type="NCBI Taxonomy" id="3041258"/>
    <lineage>
        <taxon>Bacteria</taxon>
        <taxon>Pseudomonadati</taxon>
        <taxon>Verrucomicrobiota</taxon>
        <taxon>Opitutia</taxon>
        <taxon>Puniceicoccales</taxon>
        <taxon>Coraliomargaritaceae</taxon>
        <taxon>Thalassobacterium</taxon>
    </lineage>
</organism>
<evidence type="ECO:0000313" key="1">
    <source>
        <dbReference type="EMBL" id="MDQ8196473.1"/>
    </source>
</evidence>